<protein>
    <recommendedName>
        <fullName evidence="3">Peptidase A2 domain-containing protein</fullName>
    </recommendedName>
</protein>
<dbReference type="EMBL" id="QQWG01000019">
    <property type="protein sequence ID" value="RRG19506.1"/>
    <property type="molecule type" value="Genomic_DNA"/>
</dbReference>
<dbReference type="CDD" id="cd05483">
    <property type="entry name" value="retropepsin_like_bacteria"/>
    <property type="match status" value="1"/>
</dbReference>
<dbReference type="AlphaFoldDB" id="A0A425XXR3"/>
<dbReference type="OrthoDB" id="1049626at2"/>
<dbReference type="RefSeq" id="WP_125031690.1">
    <property type="nucleotide sequence ID" value="NZ_JAPXVP010000017.1"/>
</dbReference>
<evidence type="ECO:0000313" key="2">
    <source>
        <dbReference type="Proteomes" id="UP000285794"/>
    </source>
</evidence>
<proteinExistence type="predicted"/>
<keyword evidence="2" id="KW-1185">Reference proteome</keyword>
<dbReference type="SUPFAM" id="SSF50630">
    <property type="entry name" value="Acid proteases"/>
    <property type="match status" value="1"/>
</dbReference>
<dbReference type="InterPro" id="IPR034122">
    <property type="entry name" value="Retropepsin-like_bacterial"/>
</dbReference>
<organism evidence="1 2">
    <name type="scientific">Ancylomarina euxinus</name>
    <dbReference type="NCBI Taxonomy" id="2283627"/>
    <lineage>
        <taxon>Bacteria</taxon>
        <taxon>Pseudomonadati</taxon>
        <taxon>Bacteroidota</taxon>
        <taxon>Bacteroidia</taxon>
        <taxon>Marinilabiliales</taxon>
        <taxon>Marinifilaceae</taxon>
        <taxon>Ancylomarina</taxon>
    </lineage>
</organism>
<evidence type="ECO:0008006" key="3">
    <source>
        <dbReference type="Google" id="ProtNLM"/>
    </source>
</evidence>
<comment type="caution">
    <text evidence="1">The sequence shown here is derived from an EMBL/GenBank/DDBJ whole genome shotgun (WGS) entry which is preliminary data.</text>
</comment>
<sequence>MKQNYYVISILLFSLLFIGKPTQAQSPNELIGQLIGGDDMFELQKQHDLLKDSIIPMLDCMSEAMLAISFNQPNKGIKAFDDLLSDENYQAQLGINTIANFMYLYADVFENKYDFKACVELLQSFLEQTKAVSLGQIREILQNKLKLNISLSKAASFKVVRPNNDCEIDFYFEKAGRGESLMVNAEINGKDLPMIFDTGCPKYSLLSESTAKSLGIVKIADSISMVGVGKGTAWVGTTDSLMIGEVICYNPIFYVVPKIVTDTSLNDFAVLGADIFNALDEQNFYPKKKKIIVPAQLSVLPESGNNLVMKSRQPYLKLNLNGKSCLMHFDSGNVKTYMNHLFYERNKSWVERQGQQDSIRIGGFGGISIQNSYRLPKITFELEGRASVFNQIQVSIESEMNIWREDGRLGTDFLKKFDKIVLSYKNMFVAVE</sequence>
<dbReference type="InterPro" id="IPR021109">
    <property type="entry name" value="Peptidase_aspartic_dom_sf"/>
</dbReference>
<name>A0A425XXR3_9BACT</name>
<evidence type="ECO:0000313" key="1">
    <source>
        <dbReference type="EMBL" id="RRG19506.1"/>
    </source>
</evidence>
<accession>A0A425XXR3</accession>
<dbReference type="Gene3D" id="2.40.70.10">
    <property type="entry name" value="Acid Proteases"/>
    <property type="match status" value="2"/>
</dbReference>
<dbReference type="Proteomes" id="UP000285794">
    <property type="component" value="Unassembled WGS sequence"/>
</dbReference>
<reference evidence="1 2" key="1">
    <citation type="submission" date="2018-07" db="EMBL/GenBank/DDBJ databases">
        <title>Draft genome sequence of Ancylomarina sp. M1P.</title>
        <authorList>
            <person name="Yadav S."/>
            <person name="Villanueva L."/>
            <person name="Damste J.S.S."/>
        </authorList>
    </citation>
    <scope>NUCLEOTIDE SEQUENCE [LARGE SCALE GENOMIC DNA]</scope>
    <source>
        <strain evidence="1 2">M1P</strain>
    </source>
</reference>
<gene>
    <name evidence="1" type="ORF">DWB61_14935</name>
</gene>
<dbReference type="Pfam" id="PF13650">
    <property type="entry name" value="Asp_protease_2"/>
    <property type="match status" value="1"/>
</dbReference>